<dbReference type="InterPro" id="IPR011707">
    <property type="entry name" value="Cu-oxidase-like_N"/>
</dbReference>
<protein>
    <submittedName>
        <fullName evidence="6">Multicopper oxidase family protein</fullName>
    </submittedName>
</protein>
<dbReference type="Gene3D" id="2.60.40.420">
    <property type="entry name" value="Cupredoxins - blue copper proteins"/>
    <property type="match status" value="3"/>
</dbReference>
<evidence type="ECO:0000313" key="6">
    <source>
        <dbReference type="EMBL" id="MDF2260113.1"/>
    </source>
</evidence>
<evidence type="ECO:0000256" key="1">
    <source>
        <dbReference type="ARBA" id="ARBA00022723"/>
    </source>
</evidence>
<name>A0ABT5Z8R4_9ACTN</name>
<evidence type="ECO:0000259" key="4">
    <source>
        <dbReference type="Pfam" id="PF07731"/>
    </source>
</evidence>
<dbReference type="InterPro" id="IPR001117">
    <property type="entry name" value="Cu-oxidase_2nd"/>
</dbReference>
<gene>
    <name evidence="6" type="ORF">P2L57_31655</name>
</gene>
<dbReference type="InterPro" id="IPR011706">
    <property type="entry name" value="Cu-oxidase_C"/>
</dbReference>
<dbReference type="RefSeq" id="WP_275820397.1">
    <property type="nucleotide sequence ID" value="NZ_BAAANM010000032.1"/>
</dbReference>
<keyword evidence="7" id="KW-1185">Reference proteome</keyword>
<keyword evidence="2" id="KW-0560">Oxidoreductase</keyword>
<dbReference type="InterPro" id="IPR045087">
    <property type="entry name" value="Cu-oxidase_fam"/>
</dbReference>
<evidence type="ECO:0000259" key="3">
    <source>
        <dbReference type="Pfam" id="PF00394"/>
    </source>
</evidence>
<sequence length="501" mass="55274">MIRHRSILRWLAVVLPLPVFALTFGHFGEVSATGPSLPTMARTAVMPSAAHTGPPLQDPPELVSRNGVLRARIVVERRKVLVGDRILFADTYNGRYMPPTLRLRPGDQLDLTMANRTSEGTNVHVHGLHVSPRSPGDNIFITIKPGQTYHYAYRLPRNITPGTYWYHSHENMRSAPQVAGGESGIIIVDGLRDYLRPSLRHITEHVIALKDDQVQGNAIKTEGLTVGASTNRTVNGQQDPVIRIRPGETQLWRLANIGANIYYNLHLPGSKFYVIAQDGYPVKRVYAADSLVIPAASRFDVLVQGGPAGQAPLQTLAYNTGPAGNQFPQVNLATVVSQGAPTPAASIPVGFAPNEDLSHATITTRQSMTYTENAAGTEFYINGRQFAPNRVDFTSTLNTVEEWTVFNKTNEQHSFHLHTDHFQVMSVNGRPVPRGHAWYETFNVPVQGNIVIRVHFTEYVGRTVLHCHLLNHEDKGMMAVLDIVPAQPGSPRQAVGKHRVP</sequence>
<dbReference type="Pfam" id="PF00394">
    <property type="entry name" value="Cu-oxidase"/>
    <property type="match status" value="1"/>
</dbReference>
<accession>A0ABT5Z8R4</accession>
<keyword evidence="1" id="KW-0479">Metal-binding</keyword>
<dbReference type="PANTHER" id="PTHR11709:SF518">
    <property type="entry name" value="MULTICOPPER OXIDASE"/>
    <property type="match status" value="1"/>
</dbReference>
<comment type="caution">
    <text evidence="6">The sequence shown here is derived from an EMBL/GenBank/DDBJ whole genome shotgun (WGS) entry which is preliminary data.</text>
</comment>
<organism evidence="6 7">
    <name type="scientific">Streptantibioticus ferralitis</name>
    <dbReference type="NCBI Taxonomy" id="236510"/>
    <lineage>
        <taxon>Bacteria</taxon>
        <taxon>Bacillati</taxon>
        <taxon>Actinomycetota</taxon>
        <taxon>Actinomycetes</taxon>
        <taxon>Kitasatosporales</taxon>
        <taxon>Streptomycetaceae</taxon>
        <taxon>Streptantibioticus</taxon>
    </lineage>
</organism>
<evidence type="ECO:0000313" key="7">
    <source>
        <dbReference type="Proteomes" id="UP001220022"/>
    </source>
</evidence>
<dbReference type="PANTHER" id="PTHR11709">
    <property type="entry name" value="MULTI-COPPER OXIDASE"/>
    <property type="match status" value="1"/>
</dbReference>
<dbReference type="CDD" id="cd13853">
    <property type="entry name" value="CuRO_1_Tth-MCO_like"/>
    <property type="match status" value="1"/>
</dbReference>
<dbReference type="Pfam" id="PF07731">
    <property type="entry name" value="Cu-oxidase_2"/>
    <property type="match status" value="1"/>
</dbReference>
<dbReference type="InterPro" id="IPR008972">
    <property type="entry name" value="Cupredoxin"/>
</dbReference>
<evidence type="ECO:0000259" key="5">
    <source>
        <dbReference type="Pfam" id="PF07732"/>
    </source>
</evidence>
<proteinExistence type="predicted"/>
<dbReference type="InterPro" id="IPR002355">
    <property type="entry name" value="Cu_oxidase_Cu_BS"/>
</dbReference>
<evidence type="ECO:0000256" key="2">
    <source>
        <dbReference type="ARBA" id="ARBA00023002"/>
    </source>
</evidence>
<reference evidence="6 7" key="1">
    <citation type="submission" date="2023-03" db="EMBL/GenBank/DDBJ databases">
        <title>Draft genome sequence of type strain Streptomyces ferralitis JCM 14344.</title>
        <authorList>
            <person name="Klaysubun C."/>
            <person name="Duangmal K."/>
        </authorList>
    </citation>
    <scope>NUCLEOTIDE SEQUENCE [LARGE SCALE GENOMIC DNA]</scope>
    <source>
        <strain evidence="6 7">JCM 14344</strain>
    </source>
</reference>
<dbReference type="CDD" id="cd13900">
    <property type="entry name" value="CuRO_3_Tth-MCO_like"/>
    <property type="match status" value="1"/>
</dbReference>
<feature type="domain" description="Plastocyanin-like" evidence="4">
    <location>
        <begin position="367"/>
        <end position="485"/>
    </location>
</feature>
<dbReference type="PROSITE" id="PS00080">
    <property type="entry name" value="MULTICOPPER_OXIDASE2"/>
    <property type="match status" value="1"/>
</dbReference>
<dbReference type="Proteomes" id="UP001220022">
    <property type="component" value="Unassembled WGS sequence"/>
</dbReference>
<feature type="domain" description="Plastocyanin-like" evidence="3">
    <location>
        <begin position="228"/>
        <end position="304"/>
    </location>
</feature>
<dbReference type="Pfam" id="PF07732">
    <property type="entry name" value="Cu-oxidase_3"/>
    <property type="match status" value="1"/>
</dbReference>
<dbReference type="EMBL" id="JARHTQ010000030">
    <property type="protein sequence ID" value="MDF2260113.1"/>
    <property type="molecule type" value="Genomic_DNA"/>
</dbReference>
<dbReference type="SUPFAM" id="SSF49503">
    <property type="entry name" value="Cupredoxins"/>
    <property type="match status" value="3"/>
</dbReference>
<feature type="domain" description="Plastocyanin-like" evidence="5">
    <location>
        <begin position="91"/>
        <end position="189"/>
    </location>
</feature>